<organism evidence="2 3">
    <name type="scientific">Paenibacillus pseudetheri</name>
    <dbReference type="NCBI Taxonomy" id="2897682"/>
    <lineage>
        <taxon>Bacteria</taxon>
        <taxon>Bacillati</taxon>
        <taxon>Bacillota</taxon>
        <taxon>Bacilli</taxon>
        <taxon>Bacillales</taxon>
        <taxon>Paenibacillaceae</taxon>
        <taxon>Paenibacillus</taxon>
    </lineage>
</organism>
<reference evidence="2" key="1">
    <citation type="submission" date="2021-12" db="EMBL/GenBank/DDBJ databases">
        <authorList>
            <person name="Criscuolo A."/>
        </authorList>
    </citation>
    <scope>NUCLEOTIDE SEQUENCE</scope>
    <source>
        <strain evidence="2">CIP111894</strain>
    </source>
</reference>
<keyword evidence="1" id="KW-0732">Signal</keyword>
<name>A0ABN8F748_9BACL</name>
<gene>
    <name evidence="2" type="ORF">PAECIP111894_00033</name>
</gene>
<evidence type="ECO:0000313" key="2">
    <source>
        <dbReference type="EMBL" id="CAH1053888.1"/>
    </source>
</evidence>
<dbReference type="Proteomes" id="UP000838749">
    <property type="component" value="Unassembled WGS sequence"/>
</dbReference>
<sequence length="98" mass="10506">MHARRTKVAVIILSAAVLSQASAYGAYAASTTTSSTKTATTTTVSTLDKLGLIALKSNFSVKLSDVGFLTQDGGNILTYTLSYKQWERKQHQSCGLFL</sequence>
<keyword evidence="3" id="KW-1185">Reference proteome</keyword>
<evidence type="ECO:0000256" key="1">
    <source>
        <dbReference type="SAM" id="SignalP"/>
    </source>
</evidence>
<accession>A0ABN8F748</accession>
<comment type="caution">
    <text evidence="2">The sequence shown here is derived from an EMBL/GenBank/DDBJ whole genome shotgun (WGS) entry which is preliminary data.</text>
</comment>
<dbReference type="EMBL" id="CAKMAB010000001">
    <property type="protein sequence ID" value="CAH1053888.1"/>
    <property type="molecule type" value="Genomic_DNA"/>
</dbReference>
<protein>
    <submittedName>
        <fullName evidence="2">Uncharacterized protein</fullName>
    </submittedName>
</protein>
<evidence type="ECO:0000313" key="3">
    <source>
        <dbReference type="Proteomes" id="UP000838749"/>
    </source>
</evidence>
<dbReference type="RefSeq" id="WP_234529794.1">
    <property type="nucleotide sequence ID" value="NZ_CAKMAB010000001.1"/>
</dbReference>
<feature type="chain" id="PRO_5045311532" evidence="1">
    <location>
        <begin position="29"/>
        <end position="98"/>
    </location>
</feature>
<proteinExistence type="predicted"/>
<feature type="signal peptide" evidence="1">
    <location>
        <begin position="1"/>
        <end position="28"/>
    </location>
</feature>